<feature type="non-terminal residue" evidence="7">
    <location>
        <position position="71"/>
    </location>
</feature>
<evidence type="ECO:0000256" key="1">
    <source>
        <dbReference type="ARBA" id="ARBA00001974"/>
    </source>
</evidence>
<dbReference type="InParanoid" id="K2QWQ9"/>
<accession>K2QWQ9</accession>
<keyword evidence="3" id="KW-0285">Flavoprotein</keyword>
<dbReference type="Proteomes" id="UP000007129">
    <property type="component" value="Unassembled WGS sequence"/>
</dbReference>
<organism evidence="7 8">
    <name type="scientific">Macrophomina phaseolina (strain MS6)</name>
    <name type="common">Charcoal rot fungus</name>
    <dbReference type="NCBI Taxonomy" id="1126212"/>
    <lineage>
        <taxon>Eukaryota</taxon>
        <taxon>Fungi</taxon>
        <taxon>Dikarya</taxon>
        <taxon>Ascomycota</taxon>
        <taxon>Pezizomycotina</taxon>
        <taxon>Dothideomycetes</taxon>
        <taxon>Dothideomycetes incertae sedis</taxon>
        <taxon>Botryosphaeriales</taxon>
        <taxon>Botryosphaeriaceae</taxon>
        <taxon>Macrophomina</taxon>
    </lineage>
</organism>
<dbReference type="InterPro" id="IPR045170">
    <property type="entry name" value="MTOX"/>
</dbReference>
<evidence type="ECO:0000256" key="4">
    <source>
        <dbReference type="ARBA" id="ARBA00022827"/>
    </source>
</evidence>
<dbReference type="OrthoDB" id="2219495at2759"/>
<dbReference type="Pfam" id="PF01266">
    <property type="entry name" value="DAO"/>
    <property type="match status" value="1"/>
</dbReference>
<dbReference type="InterPro" id="IPR036188">
    <property type="entry name" value="FAD/NAD-bd_sf"/>
</dbReference>
<keyword evidence="5" id="KW-0560">Oxidoreductase</keyword>
<protein>
    <submittedName>
        <fullName evidence="7">FAD dependent oxidoreductase</fullName>
    </submittedName>
</protein>
<dbReference type="PANTHER" id="PTHR10961">
    <property type="entry name" value="PEROXISOMAL SARCOSINE OXIDASE"/>
    <property type="match status" value="1"/>
</dbReference>
<comment type="cofactor">
    <cofactor evidence="1">
        <name>FAD</name>
        <dbReference type="ChEBI" id="CHEBI:57692"/>
    </cofactor>
</comment>
<reference evidence="7 8" key="1">
    <citation type="journal article" date="2012" name="BMC Genomics">
        <title>Tools to kill: Genome of one of the most destructive plant pathogenic fungi Macrophomina phaseolina.</title>
        <authorList>
            <person name="Islam M.S."/>
            <person name="Haque M.S."/>
            <person name="Islam M.M."/>
            <person name="Emdad E.M."/>
            <person name="Halim A."/>
            <person name="Hossen Q.M.M."/>
            <person name="Hossain M.Z."/>
            <person name="Ahmed B."/>
            <person name="Rahim S."/>
            <person name="Rahman M.S."/>
            <person name="Alam M.M."/>
            <person name="Hou S."/>
            <person name="Wan X."/>
            <person name="Saito J.A."/>
            <person name="Alam M."/>
        </authorList>
    </citation>
    <scope>NUCLEOTIDE SEQUENCE [LARGE SCALE GENOMIC DNA]</scope>
    <source>
        <strain evidence="7 8">MS6</strain>
    </source>
</reference>
<dbReference type="SUPFAM" id="SSF51905">
    <property type="entry name" value="FAD/NAD(P)-binding domain"/>
    <property type="match status" value="1"/>
</dbReference>
<feature type="domain" description="FAD dependent oxidoreductase" evidence="6">
    <location>
        <begin position="10"/>
        <end position="51"/>
    </location>
</feature>
<proteinExistence type="inferred from homology"/>
<dbReference type="GO" id="GO:0050660">
    <property type="term" value="F:flavin adenine dinucleotide binding"/>
    <property type="evidence" value="ECO:0007669"/>
    <property type="project" value="InterPro"/>
</dbReference>
<evidence type="ECO:0000256" key="3">
    <source>
        <dbReference type="ARBA" id="ARBA00022630"/>
    </source>
</evidence>
<dbReference type="VEuPathDB" id="FungiDB:MPH_08542"/>
<evidence type="ECO:0000256" key="2">
    <source>
        <dbReference type="ARBA" id="ARBA00010989"/>
    </source>
</evidence>
<dbReference type="STRING" id="1126212.K2QWQ9"/>
<dbReference type="EMBL" id="AHHD01000361">
    <property type="protein sequence ID" value="EKG14286.1"/>
    <property type="molecule type" value="Genomic_DNA"/>
</dbReference>
<name>K2QWQ9_MACPH</name>
<dbReference type="GO" id="GO:0051698">
    <property type="term" value="F:saccharopine oxidase activity"/>
    <property type="evidence" value="ECO:0007669"/>
    <property type="project" value="TreeGrafter"/>
</dbReference>
<comment type="similarity">
    <text evidence="2">Belongs to the MSOX/MTOX family.</text>
</comment>
<dbReference type="AlphaFoldDB" id="K2QWQ9"/>
<evidence type="ECO:0000259" key="6">
    <source>
        <dbReference type="Pfam" id="PF01266"/>
    </source>
</evidence>
<dbReference type="InterPro" id="IPR006076">
    <property type="entry name" value="FAD-dep_OxRdtase"/>
</dbReference>
<dbReference type="Gene3D" id="3.50.50.60">
    <property type="entry name" value="FAD/NAD(P)-binding domain"/>
    <property type="match status" value="1"/>
</dbReference>
<keyword evidence="4" id="KW-0274">FAD</keyword>
<sequence length="71" mass="7768">MGNLNRNDPIIIVGAGAFGLSTALHLSQAGYTNITVFEQDSQIPPRQSAANDLNKIVRAEYEDPFYTDLTI</sequence>
<dbReference type="HOGENOM" id="CLU_2746964_0_0_1"/>
<gene>
    <name evidence="7" type="ORF">MPH_08542</name>
</gene>
<comment type="caution">
    <text evidence="7">The sequence shown here is derived from an EMBL/GenBank/DDBJ whole genome shotgun (WGS) entry which is preliminary data.</text>
</comment>
<evidence type="ECO:0000256" key="5">
    <source>
        <dbReference type="ARBA" id="ARBA00023002"/>
    </source>
</evidence>
<dbReference type="PANTHER" id="PTHR10961:SF26">
    <property type="entry name" value="L-SACCHAROPINE OXIDASE"/>
    <property type="match status" value="1"/>
</dbReference>
<dbReference type="GO" id="GO:0008115">
    <property type="term" value="F:sarcosine oxidase activity"/>
    <property type="evidence" value="ECO:0007669"/>
    <property type="project" value="TreeGrafter"/>
</dbReference>
<evidence type="ECO:0000313" key="8">
    <source>
        <dbReference type="Proteomes" id="UP000007129"/>
    </source>
</evidence>
<evidence type="ECO:0000313" key="7">
    <source>
        <dbReference type="EMBL" id="EKG14286.1"/>
    </source>
</evidence>